<accession>A0A0R3PTQ9</accession>
<sequence length="171" mass="19385">MENSGTAVKTELGREVVDLFMAGKIRELEKTGSLKNLTGSRSEECISLDVFFLDSDHFGDPCYLCRCFVKYSDRDVEVSHRPYAMAADGYDTTEDRCLATCRRDKRCHAAVYGMIGGRQVFTCEFYEKIDSRNSPFYTPFVNVYIKKSACSLSGKLLSNHHSFQNESSMTM</sequence>
<reference evidence="1 2" key="2">
    <citation type="submission" date="2018-11" db="EMBL/GenBank/DDBJ databases">
        <authorList>
            <consortium name="Pathogen Informatics"/>
        </authorList>
    </citation>
    <scope>NUCLEOTIDE SEQUENCE [LARGE SCALE GENOMIC DNA]</scope>
    <source>
        <strain evidence="1 2">Costa Rica</strain>
    </source>
</reference>
<dbReference type="EMBL" id="UYYA01004261">
    <property type="protein sequence ID" value="VDM60779.1"/>
    <property type="molecule type" value="Genomic_DNA"/>
</dbReference>
<dbReference type="Proteomes" id="UP000267027">
    <property type="component" value="Unassembled WGS sequence"/>
</dbReference>
<dbReference type="STRING" id="334426.A0A0R3PTQ9"/>
<dbReference type="WBParaSite" id="ACOC_0000919301-mRNA-1">
    <property type="protein sequence ID" value="ACOC_0000919301-mRNA-1"/>
    <property type="gene ID" value="ACOC_0000919301"/>
</dbReference>
<keyword evidence="2" id="KW-1185">Reference proteome</keyword>
<name>A0A0R3PTQ9_ANGCS</name>
<dbReference type="OrthoDB" id="5802114at2759"/>
<gene>
    <name evidence="1" type="ORF">ACOC_LOCUS9194</name>
</gene>
<evidence type="ECO:0000313" key="3">
    <source>
        <dbReference type="WBParaSite" id="ACOC_0000919301-mRNA-1"/>
    </source>
</evidence>
<dbReference type="AlphaFoldDB" id="A0A0R3PTQ9"/>
<evidence type="ECO:0000313" key="1">
    <source>
        <dbReference type="EMBL" id="VDM60779.1"/>
    </source>
</evidence>
<proteinExistence type="predicted"/>
<protein>
    <submittedName>
        <fullName evidence="3">Apple domain-containing protein</fullName>
    </submittedName>
</protein>
<evidence type="ECO:0000313" key="2">
    <source>
        <dbReference type="Proteomes" id="UP000267027"/>
    </source>
</evidence>
<organism evidence="3">
    <name type="scientific">Angiostrongylus costaricensis</name>
    <name type="common">Nematode worm</name>
    <dbReference type="NCBI Taxonomy" id="334426"/>
    <lineage>
        <taxon>Eukaryota</taxon>
        <taxon>Metazoa</taxon>
        <taxon>Ecdysozoa</taxon>
        <taxon>Nematoda</taxon>
        <taxon>Chromadorea</taxon>
        <taxon>Rhabditida</taxon>
        <taxon>Rhabditina</taxon>
        <taxon>Rhabditomorpha</taxon>
        <taxon>Strongyloidea</taxon>
        <taxon>Metastrongylidae</taxon>
        <taxon>Angiostrongylus</taxon>
    </lineage>
</organism>
<reference evidence="3" key="1">
    <citation type="submission" date="2017-02" db="UniProtKB">
        <authorList>
            <consortium name="WormBaseParasite"/>
        </authorList>
    </citation>
    <scope>IDENTIFICATION</scope>
</reference>